<dbReference type="Gene3D" id="3.30.360.10">
    <property type="entry name" value="Dihydrodipicolinate Reductase, domain 2"/>
    <property type="match status" value="1"/>
</dbReference>
<sequence length="366" mass="40510">MAKLRVGIIGLGFIGTQKHLPGLKSQKDRIELVAFCDLEEARAQKAADEYGDDGHYVTTDWKKVVEDPSLDVIHICTWNTSHCELTVAALEAGKHVMVEKPMAVTGEEARLMRDTAKRVGKKLTVGYQYRFATHNQFIRDVIDDGRVGEIYHAKAHAVRRRGVPIWGCFMDKSKQGGGPLIDLGTHALDLTLWYMGNYEVESVTGQKYHKLYDKPQGNLAGPWDPEKFEVEDSAFGFIKMKNGATIFLEAAWALNVKEGRESCVELVGTEAGVETNQVGSDHQVTVNGPVGNELTRMQPDVAPPFFGAEAGHHSGFVIMGSEECRRWVDAILNDTDPYVLPEQACVVTEILDAIYRSAESGEPVTF</sequence>
<dbReference type="InterPro" id="IPR052515">
    <property type="entry name" value="Gfo/Idh/MocA_Oxidoreductase"/>
</dbReference>
<accession>A0AAW7M9A8</accession>
<evidence type="ECO:0000313" key="4">
    <source>
        <dbReference type="EMBL" id="MDN4487837.1"/>
    </source>
</evidence>
<gene>
    <name evidence="4" type="ORF">QQX10_06610</name>
</gene>
<dbReference type="InterPro" id="IPR004104">
    <property type="entry name" value="Gfo/Idh/MocA-like_OxRdtase_C"/>
</dbReference>
<dbReference type="SUPFAM" id="SSF55347">
    <property type="entry name" value="Glyceraldehyde-3-phosphate dehydrogenase-like, C-terminal domain"/>
    <property type="match status" value="1"/>
</dbReference>
<dbReference type="InterPro" id="IPR000683">
    <property type="entry name" value="Gfo/Idh/MocA-like_OxRdtase_N"/>
</dbReference>
<dbReference type="Pfam" id="PF02894">
    <property type="entry name" value="GFO_IDH_MocA_C"/>
    <property type="match status" value="1"/>
</dbReference>
<name>A0AAW7M9A8_9MICO</name>
<evidence type="ECO:0000259" key="2">
    <source>
        <dbReference type="Pfam" id="PF01408"/>
    </source>
</evidence>
<feature type="domain" description="Gfo/Idh/MocA-like oxidoreductase C-terminal" evidence="3">
    <location>
        <begin position="140"/>
        <end position="365"/>
    </location>
</feature>
<comment type="caution">
    <text evidence="4">The sequence shown here is derived from an EMBL/GenBank/DDBJ whole genome shotgun (WGS) entry which is preliminary data.</text>
</comment>
<dbReference type="InterPro" id="IPR036291">
    <property type="entry name" value="NAD(P)-bd_dom_sf"/>
</dbReference>
<evidence type="ECO:0000259" key="3">
    <source>
        <dbReference type="Pfam" id="PF02894"/>
    </source>
</evidence>
<dbReference type="Proteomes" id="UP001172737">
    <property type="component" value="Unassembled WGS sequence"/>
</dbReference>
<comment type="similarity">
    <text evidence="1">Belongs to the Gfo/Idh/MocA family.</text>
</comment>
<dbReference type="Gene3D" id="3.40.50.720">
    <property type="entry name" value="NAD(P)-binding Rossmann-like Domain"/>
    <property type="match status" value="1"/>
</dbReference>
<feature type="domain" description="Gfo/Idh/MocA-like oxidoreductase N-terminal" evidence="2">
    <location>
        <begin position="4"/>
        <end position="127"/>
    </location>
</feature>
<dbReference type="PANTHER" id="PTHR43249">
    <property type="entry name" value="UDP-N-ACETYL-2-AMINO-2-DEOXY-D-GLUCURONATE OXIDASE"/>
    <property type="match status" value="1"/>
</dbReference>
<organism evidence="4 5">
    <name type="scientific">Demequina lignilytica</name>
    <dbReference type="NCBI Taxonomy" id="3051663"/>
    <lineage>
        <taxon>Bacteria</taxon>
        <taxon>Bacillati</taxon>
        <taxon>Actinomycetota</taxon>
        <taxon>Actinomycetes</taxon>
        <taxon>Micrococcales</taxon>
        <taxon>Demequinaceae</taxon>
        <taxon>Demequina</taxon>
    </lineage>
</organism>
<proteinExistence type="inferred from homology"/>
<protein>
    <submittedName>
        <fullName evidence="4">Gfo/Idh/MocA family oxidoreductase</fullName>
    </submittedName>
</protein>
<dbReference type="RefSeq" id="WP_301119226.1">
    <property type="nucleotide sequence ID" value="NZ_JAUHPX010000003.1"/>
</dbReference>
<dbReference type="AlphaFoldDB" id="A0AAW7M9A8"/>
<evidence type="ECO:0000313" key="5">
    <source>
        <dbReference type="Proteomes" id="UP001172737"/>
    </source>
</evidence>
<keyword evidence="5" id="KW-1185">Reference proteome</keyword>
<dbReference type="EMBL" id="JAUHPX010000003">
    <property type="protein sequence ID" value="MDN4487837.1"/>
    <property type="molecule type" value="Genomic_DNA"/>
</dbReference>
<dbReference type="GO" id="GO:0000166">
    <property type="term" value="F:nucleotide binding"/>
    <property type="evidence" value="ECO:0007669"/>
    <property type="project" value="InterPro"/>
</dbReference>
<dbReference type="SUPFAM" id="SSF51735">
    <property type="entry name" value="NAD(P)-binding Rossmann-fold domains"/>
    <property type="match status" value="1"/>
</dbReference>
<dbReference type="PANTHER" id="PTHR43249:SF1">
    <property type="entry name" value="D-GLUCOSIDE 3-DEHYDROGENASE"/>
    <property type="match status" value="1"/>
</dbReference>
<reference evidence="4" key="1">
    <citation type="submission" date="2023-06" db="EMBL/GenBank/DDBJ databases">
        <title>Sysu t00039.</title>
        <authorList>
            <person name="Gao L."/>
            <person name="Fang B.-Z."/>
            <person name="Li W.-J."/>
        </authorList>
    </citation>
    <scope>NUCLEOTIDE SEQUENCE</scope>
    <source>
        <strain evidence="4">SYSU T00039</strain>
    </source>
</reference>
<dbReference type="Pfam" id="PF01408">
    <property type="entry name" value="GFO_IDH_MocA"/>
    <property type="match status" value="1"/>
</dbReference>
<evidence type="ECO:0000256" key="1">
    <source>
        <dbReference type="ARBA" id="ARBA00010928"/>
    </source>
</evidence>